<dbReference type="EMBL" id="CANTFK010000521">
    <property type="protein sequence ID" value="CAI5717191.1"/>
    <property type="molecule type" value="Genomic_DNA"/>
</dbReference>
<keyword evidence="1" id="KW-0812">Transmembrane</keyword>
<sequence length="253" mass="27194">MPLLGILSFLFLTFQGPVQVLQAAIACTSTRIAHGARRALRVILTLLPKRVYLPHDCSEGCAVLQGNKGIYKCVSLSRCDAYYGGTSCSGECSVSGVRCNGQGSCNMVSLSPGKTPNFSYTCENGYSGNKCEIALHGQRKPPPRNIRPLATVTRLGKILDDDSGVEDWPTAGRRTKSGIHTGWLIFILVIAVVIMLGTVLWVVYIIRKRKQQQEAEEYANALASAEGVGAVGLRDLAAGHTGHTPRAHIVSLV</sequence>
<evidence type="ECO:0000256" key="2">
    <source>
        <dbReference type="SAM" id="SignalP"/>
    </source>
</evidence>
<evidence type="ECO:0000313" key="3">
    <source>
        <dbReference type="EMBL" id="CAI5717191.1"/>
    </source>
</evidence>
<keyword evidence="1" id="KW-1133">Transmembrane helix</keyword>
<accession>A0AAV0T8Y1</accession>
<dbReference type="Proteomes" id="UP001159659">
    <property type="component" value="Unassembled WGS sequence"/>
</dbReference>
<proteinExistence type="predicted"/>
<dbReference type="AlphaFoldDB" id="A0AAV0T8Y1"/>
<evidence type="ECO:0000256" key="1">
    <source>
        <dbReference type="SAM" id="Phobius"/>
    </source>
</evidence>
<feature type="transmembrane region" description="Helical" evidence="1">
    <location>
        <begin position="183"/>
        <end position="206"/>
    </location>
</feature>
<protein>
    <recommendedName>
        <fullName evidence="5">EGF-like domain-containing protein</fullName>
    </recommendedName>
</protein>
<keyword evidence="1" id="KW-0472">Membrane</keyword>
<organism evidence="3 4">
    <name type="scientific">Peronospora farinosa</name>
    <dbReference type="NCBI Taxonomy" id="134698"/>
    <lineage>
        <taxon>Eukaryota</taxon>
        <taxon>Sar</taxon>
        <taxon>Stramenopiles</taxon>
        <taxon>Oomycota</taxon>
        <taxon>Peronosporomycetes</taxon>
        <taxon>Peronosporales</taxon>
        <taxon>Peronosporaceae</taxon>
        <taxon>Peronospora</taxon>
    </lineage>
</organism>
<feature type="signal peptide" evidence="2">
    <location>
        <begin position="1"/>
        <end position="20"/>
    </location>
</feature>
<evidence type="ECO:0000313" key="4">
    <source>
        <dbReference type="Proteomes" id="UP001159659"/>
    </source>
</evidence>
<reference evidence="3" key="1">
    <citation type="submission" date="2022-12" db="EMBL/GenBank/DDBJ databases">
        <authorList>
            <person name="Webb A."/>
        </authorList>
    </citation>
    <scope>NUCLEOTIDE SEQUENCE</scope>
    <source>
        <strain evidence="3">Pf2</strain>
    </source>
</reference>
<feature type="chain" id="PRO_5043639740" description="EGF-like domain-containing protein" evidence="2">
    <location>
        <begin position="21"/>
        <end position="253"/>
    </location>
</feature>
<keyword evidence="2" id="KW-0732">Signal</keyword>
<comment type="caution">
    <text evidence="3">The sequence shown here is derived from an EMBL/GenBank/DDBJ whole genome shotgun (WGS) entry which is preliminary data.</text>
</comment>
<name>A0AAV0T8Y1_9STRA</name>
<gene>
    <name evidence="3" type="ORF">PFR002_LOCUS3410</name>
</gene>
<evidence type="ECO:0008006" key="5">
    <source>
        <dbReference type="Google" id="ProtNLM"/>
    </source>
</evidence>